<dbReference type="Proteomes" id="UP000001646">
    <property type="component" value="Unplaced"/>
</dbReference>
<sequence length="108" mass="12190">MAANSPNKEEWALLDPDQRDLHQKVMEENLEAVASLGKTPVFCVVEGFHGWNHWAAVCFLGYMAIFQQHSLLWLASSEVLLAMKQAECIYTWGRPMVGESPLVCLKQV</sequence>
<dbReference type="Gene3D" id="6.10.140.140">
    <property type="match status" value="1"/>
</dbReference>
<evidence type="ECO:0000313" key="3">
    <source>
        <dbReference type="Proteomes" id="UP000001646"/>
    </source>
</evidence>
<dbReference type="Pfam" id="PF01352">
    <property type="entry name" value="KRAB"/>
    <property type="match status" value="1"/>
</dbReference>
<feature type="domain" description="KRAB" evidence="1">
    <location>
        <begin position="1"/>
        <end position="85"/>
    </location>
</feature>
<dbReference type="InParanoid" id="A0A803TC98"/>
<dbReference type="CDD" id="cd07765">
    <property type="entry name" value="KRAB_A-box"/>
    <property type="match status" value="1"/>
</dbReference>
<reference evidence="2" key="2">
    <citation type="submission" date="2025-08" db="UniProtKB">
        <authorList>
            <consortium name="Ensembl"/>
        </authorList>
    </citation>
    <scope>IDENTIFICATION</scope>
</reference>
<accession>A0A803TC98</accession>
<evidence type="ECO:0000313" key="2">
    <source>
        <dbReference type="Ensembl" id="ENSACAP00000032838.1"/>
    </source>
</evidence>
<dbReference type="SUPFAM" id="SSF109640">
    <property type="entry name" value="KRAB domain (Kruppel-associated box)"/>
    <property type="match status" value="1"/>
</dbReference>
<reference evidence="2" key="3">
    <citation type="submission" date="2025-09" db="UniProtKB">
        <authorList>
            <consortium name="Ensembl"/>
        </authorList>
    </citation>
    <scope>IDENTIFICATION</scope>
</reference>
<dbReference type="InterPro" id="IPR036051">
    <property type="entry name" value="KRAB_dom_sf"/>
</dbReference>
<dbReference type="Ensembl" id="ENSACAT00000043912.1">
    <property type="protein sequence ID" value="ENSACAP00000032838.1"/>
    <property type="gene ID" value="ENSACAG00000035283.1"/>
</dbReference>
<reference evidence="2" key="1">
    <citation type="submission" date="2009-12" db="EMBL/GenBank/DDBJ databases">
        <title>The Genome Sequence of Anolis carolinensis (Green Anole Lizard).</title>
        <authorList>
            <consortium name="The Genome Sequencing Platform"/>
            <person name="Di Palma F."/>
            <person name="Alfoldi J."/>
            <person name="Heiman D."/>
            <person name="Young S."/>
            <person name="Grabherr M."/>
            <person name="Johnson J."/>
            <person name="Lander E.S."/>
            <person name="Lindblad-Toh K."/>
        </authorList>
    </citation>
    <scope>NUCLEOTIDE SEQUENCE [LARGE SCALE GENOMIC DNA]</scope>
    <source>
        <strain evidence="2">JBL SC #1</strain>
    </source>
</reference>
<keyword evidence="3" id="KW-1185">Reference proteome</keyword>
<dbReference type="GO" id="GO:0006355">
    <property type="term" value="P:regulation of DNA-templated transcription"/>
    <property type="evidence" value="ECO:0007669"/>
    <property type="project" value="InterPro"/>
</dbReference>
<organism evidence="2 3">
    <name type="scientific">Anolis carolinensis</name>
    <name type="common">Green anole</name>
    <name type="synonym">American chameleon</name>
    <dbReference type="NCBI Taxonomy" id="28377"/>
    <lineage>
        <taxon>Eukaryota</taxon>
        <taxon>Metazoa</taxon>
        <taxon>Chordata</taxon>
        <taxon>Craniata</taxon>
        <taxon>Vertebrata</taxon>
        <taxon>Euteleostomi</taxon>
        <taxon>Lepidosauria</taxon>
        <taxon>Squamata</taxon>
        <taxon>Bifurcata</taxon>
        <taxon>Unidentata</taxon>
        <taxon>Episquamata</taxon>
        <taxon>Toxicofera</taxon>
        <taxon>Iguania</taxon>
        <taxon>Dactyloidae</taxon>
        <taxon>Anolis</taxon>
    </lineage>
</organism>
<name>A0A803TC98_ANOCA</name>
<evidence type="ECO:0000259" key="1">
    <source>
        <dbReference type="PROSITE" id="PS50805"/>
    </source>
</evidence>
<dbReference type="PROSITE" id="PS50805">
    <property type="entry name" value="KRAB"/>
    <property type="match status" value="1"/>
</dbReference>
<proteinExistence type="predicted"/>
<dbReference type="InterPro" id="IPR001909">
    <property type="entry name" value="KRAB"/>
</dbReference>
<protein>
    <recommendedName>
        <fullName evidence="1">KRAB domain-containing protein</fullName>
    </recommendedName>
</protein>
<dbReference type="AlphaFoldDB" id="A0A803TC98"/>